<evidence type="ECO:0000313" key="11">
    <source>
        <dbReference type="EMBL" id="KAH8021095.1"/>
    </source>
</evidence>
<dbReference type="InterPro" id="IPR046341">
    <property type="entry name" value="SET_dom_sf"/>
</dbReference>
<gene>
    <name evidence="11" type="ORF">HPB51_012379</name>
</gene>
<dbReference type="GO" id="GO:0008757">
    <property type="term" value="F:S-adenosylmethionine-dependent methyltransferase activity"/>
    <property type="evidence" value="ECO:0007669"/>
    <property type="project" value="UniProtKB-ARBA"/>
</dbReference>
<dbReference type="GO" id="GO:0032259">
    <property type="term" value="P:methylation"/>
    <property type="evidence" value="ECO:0007669"/>
    <property type="project" value="UniProtKB-KW"/>
</dbReference>
<sequence length="321" mass="34750">MIVIAREQNDDTVLRVLLASVSSFCSIVMEFQILLATAAPCYHGHDCHHFGNGGWQGSEGVMESAGLACTDISGGLERTPVSFLNEVDAGQLPNFEYTTTNVPGPGCDEQAFNEVFASCSCRPVCGSQCPCVVRSKRAGCAAAIECSSLCTCGTACPIRHVQHGLRCRLQVFKTQAKGFGVRTMEFIHRGSYVCPYAGEVISIEVARQRVSKLARCESNYVMVLRENGVVTLVVDPRSVGGVGRFLNHSCEPNLTITPVRAECVVPELALFAKRDISAGEELTYDYSDGSYSSPQRSNTKCACGSKRCFGWLPMDKLVLGF</sequence>
<dbReference type="GO" id="GO:0042054">
    <property type="term" value="F:histone methyltransferase activity"/>
    <property type="evidence" value="ECO:0007669"/>
    <property type="project" value="InterPro"/>
</dbReference>
<keyword evidence="5" id="KW-0949">S-adenosyl-L-methionine</keyword>
<comment type="subcellular location">
    <subcellularLocation>
        <location evidence="1">Chromosome</location>
    </subcellularLocation>
</comment>
<keyword evidence="8" id="KW-1133">Transmembrane helix</keyword>
<dbReference type="Gene3D" id="2.170.270.10">
    <property type="entry name" value="SET domain"/>
    <property type="match status" value="1"/>
</dbReference>
<feature type="transmembrane region" description="Helical" evidence="8">
    <location>
        <begin position="12"/>
        <end position="35"/>
    </location>
</feature>
<dbReference type="GO" id="GO:0008270">
    <property type="term" value="F:zinc ion binding"/>
    <property type="evidence" value="ECO:0007669"/>
    <property type="project" value="InterPro"/>
</dbReference>
<keyword evidence="7" id="KW-0862">Zinc</keyword>
<accession>A0A9J6DG89</accession>
<dbReference type="InterPro" id="IPR050973">
    <property type="entry name" value="H3K9_Histone-Lys_N-MTase"/>
</dbReference>
<keyword evidence="2" id="KW-0158">Chromosome</keyword>
<evidence type="ECO:0000256" key="3">
    <source>
        <dbReference type="ARBA" id="ARBA00022603"/>
    </source>
</evidence>
<dbReference type="PROSITE" id="PS50868">
    <property type="entry name" value="POST_SET"/>
    <property type="match status" value="1"/>
</dbReference>
<dbReference type="InterPro" id="IPR007728">
    <property type="entry name" value="Pre-SET_dom"/>
</dbReference>
<dbReference type="Pfam" id="PF00856">
    <property type="entry name" value="SET"/>
    <property type="match status" value="1"/>
</dbReference>
<evidence type="ECO:0000256" key="1">
    <source>
        <dbReference type="ARBA" id="ARBA00004286"/>
    </source>
</evidence>
<evidence type="ECO:0000256" key="7">
    <source>
        <dbReference type="ARBA" id="ARBA00022833"/>
    </source>
</evidence>
<feature type="domain" description="SET" evidence="9">
    <location>
        <begin position="167"/>
        <end position="287"/>
    </location>
</feature>
<dbReference type="InterPro" id="IPR003616">
    <property type="entry name" value="Post-SET_dom"/>
</dbReference>
<dbReference type="EMBL" id="JABSTU010000009">
    <property type="protein sequence ID" value="KAH8021095.1"/>
    <property type="molecule type" value="Genomic_DNA"/>
</dbReference>
<reference evidence="11" key="2">
    <citation type="submission" date="2021-09" db="EMBL/GenBank/DDBJ databases">
        <authorList>
            <person name="Jia N."/>
            <person name="Wang J."/>
            <person name="Shi W."/>
            <person name="Du L."/>
            <person name="Sun Y."/>
            <person name="Zhan W."/>
            <person name="Jiang J."/>
            <person name="Wang Q."/>
            <person name="Zhang B."/>
            <person name="Ji P."/>
            <person name="Sakyi L.B."/>
            <person name="Cui X."/>
            <person name="Yuan T."/>
            <person name="Jiang B."/>
            <person name="Yang W."/>
            <person name="Lam T.T.-Y."/>
            <person name="Chang Q."/>
            <person name="Ding S."/>
            <person name="Wang X."/>
            <person name="Zhu J."/>
            <person name="Ruan X."/>
            <person name="Zhao L."/>
            <person name="Wei J."/>
            <person name="Que T."/>
            <person name="Du C."/>
            <person name="Cheng J."/>
            <person name="Dai P."/>
            <person name="Han X."/>
            <person name="Huang E."/>
            <person name="Gao Y."/>
            <person name="Liu J."/>
            <person name="Shao H."/>
            <person name="Ye R."/>
            <person name="Li L."/>
            <person name="Wei W."/>
            <person name="Wang X."/>
            <person name="Wang C."/>
            <person name="Huo Q."/>
            <person name="Li W."/>
            <person name="Guo W."/>
            <person name="Chen H."/>
            <person name="Chen S."/>
            <person name="Zhou L."/>
            <person name="Zhou L."/>
            <person name="Ni X."/>
            <person name="Tian J."/>
            <person name="Zhou Y."/>
            <person name="Sheng Y."/>
            <person name="Liu T."/>
            <person name="Pan Y."/>
            <person name="Xia L."/>
            <person name="Li J."/>
            <person name="Zhao F."/>
            <person name="Cao W."/>
        </authorList>
    </citation>
    <scope>NUCLEOTIDE SEQUENCE</scope>
    <source>
        <strain evidence="11">Rmic-2018</strain>
        <tissue evidence="11">Larvae</tissue>
    </source>
</reference>
<keyword evidence="4" id="KW-0808">Transferase</keyword>
<name>A0A9J6DG89_RHIMP</name>
<proteinExistence type="predicted"/>
<feature type="domain" description="Post-SET" evidence="10">
    <location>
        <begin position="297"/>
        <end position="313"/>
    </location>
</feature>
<reference evidence="11" key="1">
    <citation type="journal article" date="2020" name="Cell">
        <title>Large-Scale Comparative Analyses of Tick Genomes Elucidate Their Genetic Diversity and Vector Capacities.</title>
        <authorList>
            <consortium name="Tick Genome and Microbiome Consortium (TIGMIC)"/>
            <person name="Jia N."/>
            <person name="Wang J."/>
            <person name="Shi W."/>
            <person name="Du L."/>
            <person name="Sun Y."/>
            <person name="Zhan W."/>
            <person name="Jiang J.F."/>
            <person name="Wang Q."/>
            <person name="Zhang B."/>
            <person name="Ji P."/>
            <person name="Bell-Sakyi L."/>
            <person name="Cui X.M."/>
            <person name="Yuan T.T."/>
            <person name="Jiang B.G."/>
            <person name="Yang W.F."/>
            <person name="Lam T.T."/>
            <person name="Chang Q.C."/>
            <person name="Ding S.J."/>
            <person name="Wang X.J."/>
            <person name="Zhu J.G."/>
            <person name="Ruan X.D."/>
            <person name="Zhao L."/>
            <person name="Wei J.T."/>
            <person name="Ye R.Z."/>
            <person name="Que T.C."/>
            <person name="Du C.H."/>
            <person name="Zhou Y.H."/>
            <person name="Cheng J.X."/>
            <person name="Dai P.F."/>
            <person name="Guo W.B."/>
            <person name="Han X.H."/>
            <person name="Huang E.J."/>
            <person name="Li L.F."/>
            <person name="Wei W."/>
            <person name="Gao Y.C."/>
            <person name="Liu J.Z."/>
            <person name="Shao H.Z."/>
            <person name="Wang X."/>
            <person name="Wang C.C."/>
            <person name="Yang T.C."/>
            <person name="Huo Q.B."/>
            <person name="Li W."/>
            <person name="Chen H.Y."/>
            <person name="Chen S.E."/>
            <person name="Zhou L.G."/>
            <person name="Ni X.B."/>
            <person name="Tian J.H."/>
            <person name="Sheng Y."/>
            <person name="Liu T."/>
            <person name="Pan Y.S."/>
            <person name="Xia L.Y."/>
            <person name="Li J."/>
            <person name="Zhao F."/>
            <person name="Cao W.C."/>
        </authorList>
    </citation>
    <scope>NUCLEOTIDE SEQUENCE</scope>
    <source>
        <strain evidence="11">Rmic-2018</strain>
    </source>
</reference>
<dbReference type="InterPro" id="IPR001214">
    <property type="entry name" value="SET_dom"/>
</dbReference>
<dbReference type="SUPFAM" id="SSF82199">
    <property type="entry name" value="SET domain"/>
    <property type="match status" value="1"/>
</dbReference>
<evidence type="ECO:0000256" key="4">
    <source>
        <dbReference type="ARBA" id="ARBA00022679"/>
    </source>
</evidence>
<keyword evidence="12" id="KW-1185">Reference proteome</keyword>
<dbReference type="VEuPathDB" id="VectorBase:LOC119174104"/>
<evidence type="ECO:0000259" key="9">
    <source>
        <dbReference type="PROSITE" id="PS50280"/>
    </source>
</evidence>
<keyword evidence="6" id="KW-0479">Metal-binding</keyword>
<organism evidence="11 12">
    <name type="scientific">Rhipicephalus microplus</name>
    <name type="common">Cattle tick</name>
    <name type="synonym">Boophilus microplus</name>
    <dbReference type="NCBI Taxonomy" id="6941"/>
    <lineage>
        <taxon>Eukaryota</taxon>
        <taxon>Metazoa</taxon>
        <taxon>Ecdysozoa</taxon>
        <taxon>Arthropoda</taxon>
        <taxon>Chelicerata</taxon>
        <taxon>Arachnida</taxon>
        <taxon>Acari</taxon>
        <taxon>Parasitiformes</taxon>
        <taxon>Ixodida</taxon>
        <taxon>Ixodoidea</taxon>
        <taxon>Ixodidae</taxon>
        <taxon>Rhipicephalinae</taxon>
        <taxon>Rhipicephalus</taxon>
        <taxon>Boophilus</taxon>
    </lineage>
</organism>
<keyword evidence="8" id="KW-0472">Membrane</keyword>
<keyword evidence="3" id="KW-0489">Methyltransferase</keyword>
<dbReference type="AlphaFoldDB" id="A0A9J6DG89"/>
<keyword evidence="8" id="KW-0812">Transmembrane</keyword>
<evidence type="ECO:0000259" key="10">
    <source>
        <dbReference type="PROSITE" id="PS50868"/>
    </source>
</evidence>
<protein>
    <submittedName>
        <fullName evidence="11">Uncharacterized protein</fullName>
    </submittedName>
</protein>
<dbReference type="PANTHER" id="PTHR46223">
    <property type="entry name" value="HISTONE-LYSINE N-METHYLTRANSFERASE SUV39H"/>
    <property type="match status" value="1"/>
</dbReference>
<dbReference type="SMART" id="SM00317">
    <property type="entry name" value="SET"/>
    <property type="match status" value="1"/>
</dbReference>
<dbReference type="PROSITE" id="PS50280">
    <property type="entry name" value="SET"/>
    <property type="match status" value="1"/>
</dbReference>
<evidence type="ECO:0000256" key="8">
    <source>
        <dbReference type="SAM" id="Phobius"/>
    </source>
</evidence>
<dbReference type="GO" id="GO:0005634">
    <property type="term" value="C:nucleus"/>
    <property type="evidence" value="ECO:0007669"/>
    <property type="project" value="InterPro"/>
</dbReference>
<comment type="caution">
    <text evidence="11">The sequence shown here is derived from an EMBL/GenBank/DDBJ whole genome shotgun (WGS) entry which is preliminary data.</text>
</comment>
<dbReference type="SMART" id="SM00468">
    <property type="entry name" value="PreSET"/>
    <property type="match status" value="1"/>
</dbReference>
<dbReference type="PANTHER" id="PTHR46223:SF3">
    <property type="entry name" value="HISTONE-LYSINE N-METHYLTRANSFERASE SET-23"/>
    <property type="match status" value="1"/>
</dbReference>
<evidence type="ECO:0000313" key="12">
    <source>
        <dbReference type="Proteomes" id="UP000821866"/>
    </source>
</evidence>
<dbReference type="GO" id="GO:0008170">
    <property type="term" value="F:N-methyltransferase activity"/>
    <property type="evidence" value="ECO:0007669"/>
    <property type="project" value="UniProtKB-ARBA"/>
</dbReference>
<dbReference type="GO" id="GO:0005694">
    <property type="term" value="C:chromosome"/>
    <property type="evidence" value="ECO:0007669"/>
    <property type="project" value="UniProtKB-SubCell"/>
</dbReference>
<evidence type="ECO:0000256" key="5">
    <source>
        <dbReference type="ARBA" id="ARBA00022691"/>
    </source>
</evidence>
<dbReference type="Proteomes" id="UP000821866">
    <property type="component" value="Chromosome 7"/>
</dbReference>
<evidence type="ECO:0000256" key="2">
    <source>
        <dbReference type="ARBA" id="ARBA00022454"/>
    </source>
</evidence>
<evidence type="ECO:0000256" key="6">
    <source>
        <dbReference type="ARBA" id="ARBA00022723"/>
    </source>
</evidence>